<name>A0A8X7BFC3_TRICX</name>
<reference evidence="1" key="1">
    <citation type="submission" date="2020-08" db="EMBL/GenBank/DDBJ databases">
        <title>Multicomponent nature underlies the extraordinary mechanical properties of spider dragline silk.</title>
        <authorList>
            <person name="Kono N."/>
            <person name="Nakamura H."/>
            <person name="Mori M."/>
            <person name="Yoshida Y."/>
            <person name="Ohtoshi R."/>
            <person name="Malay A.D."/>
            <person name="Moran D.A.P."/>
            <person name="Tomita M."/>
            <person name="Numata K."/>
            <person name="Arakawa K."/>
        </authorList>
    </citation>
    <scope>NUCLEOTIDE SEQUENCE</scope>
</reference>
<dbReference type="GO" id="GO:0004386">
    <property type="term" value="F:helicase activity"/>
    <property type="evidence" value="ECO:0007669"/>
    <property type="project" value="UniProtKB-KW"/>
</dbReference>
<dbReference type="EMBL" id="BMAU01021389">
    <property type="protein sequence ID" value="GFY29641.1"/>
    <property type="molecule type" value="Genomic_DNA"/>
</dbReference>
<keyword evidence="1" id="KW-0378">Hydrolase</keyword>
<sequence length="217" mass="24574">MAGKHFRYALPVIRLRNERKVGIYTDNDGYCQSCKAAVGISATTVHTNLKISLSRFFPLPSETAQQYKTLFKYIKVIIIDEIRYFSQLPLVHSAPIYKQPKQTIAGPILWQNLKFYELNEVMRQANQQFSSILKKIGNGEHLDEMEITLIESRFCTVEEAKASRCRPQGPPQARGSAATRRDMDSINVLISARGNWHHESCRAVHKSVGVRGVGDPL</sequence>
<keyword evidence="1" id="KW-0067">ATP-binding</keyword>
<evidence type="ECO:0000313" key="1">
    <source>
        <dbReference type="EMBL" id="GFY29641.1"/>
    </source>
</evidence>
<dbReference type="Proteomes" id="UP000887159">
    <property type="component" value="Unassembled WGS sequence"/>
</dbReference>
<protein>
    <submittedName>
        <fullName evidence="1">ATP-dependent DNA helicase</fullName>
    </submittedName>
</protein>
<comment type="caution">
    <text evidence="1">The sequence shown here is derived from an EMBL/GenBank/DDBJ whole genome shotgun (WGS) entry which is preliminary data.</text>
</comment>
<keyword evidence="2" id="KW-1185">Reference proteome</keyword>
<keyword evidence="1" id="KW-0347">Helicase</keyword>
<gene>
    <name evidence="1" type="ORF">TNCV_1812211</name>
</gene>
<accession>A0A8X7BFC3</accession>
<evidence type="ECO:0000313" key="2">
    <source>
        <dbReference type="Proteomes" id="UP000887159"/>
    </source>
</evidence>
<keyword evidence="1" id="KW-0547">Nucleotide-binding</keyword>
<proteinExistence type="predicted"/>
<organism evidence="1 2">
    <name type="scientific">Trichonephila clavipes</name>
    <name type="common">Golden silk orbweaver</name>
    <name type="synonym">Nephila clavipes</name>
    <dbReference type="NCBI Taxonomy" id="2585209"/>
    <lineage>
        <taxon>Eukaryota</taxon>
        <taxon>Metazoa</taxon>
        <taxon>Ecdysozoa</taxon>
        <taxon>Arthropoda</taxon>
        <taxon>Chelicerata</taxon>
        <taxon>Arachnida</taxon>
        <taxon>Araneae</taxon>
        <taxon>Araneomorphae</taxon>
        <taxon>Entelegynae</taxon>
        <taxon>Araneoidea</taxon>
        <taxon>Nephilidae</taxon>
        <taxon>Trichonephila</taxon>
    </lineage>
</organism>
<dbReference type="AlphaFoldDB" id="A0A8X7BFC3"/>